<keyword evidence="1" id="KW-0328">Glycosyltransferase</keyword>
<organism evidence="4 5">
    <name type="scientific">Bacteroides fragilis</name>
    <dbReference type="NCBI Taxonomy" id="817"/>
    <lineage>
        <taxon>Bacteria</taxon>
        <taxon>Pseudomonadati</taxon>
        <taxon>Bacteroidota</taxon>
        <taxon>Bacteroidia</taxon>
        <taxon>Bacteroidales</taxon>
        <taxon>Bacteroidaceae</taxon>
        <taxon>Bacteroides</taxon>
    </lineage>
</organism>
<evidence type="ECO:0000313" key="4">
    <source>
        <dbReference type="EMBL" id="MCZ2654292.1"/>
    </source>
</evidence>
<proteinExistence type="predicted"/>
<protein>
    <submittedName>
        <fullName evidence="4">Glycosyltransferase family 2 protein</fullName>
    </submittedName>
</protein>
<gene>
    <name evidence="4" type="ORF">O1422_08950</name>
</gene>
<dbReference type="GO" id="GO:0016758">
    <property type="term" value="F:hexosyltransferase activity"/>
    <property type="evidence" value="ECO:0007669"/>
    <property type="project" value="UniProtKB-ARBA"/>
</dbReference>
<accession>A0ABD4VS22</accession>
<dbReference type="Proteomes" id="UP001075704">
    <property type="component" value="Unassembled WGS sequence"/>
</dbReference>
<dbReference type="Pfam" id="PF00535">
    <property type="entry name" value="Glycos_transf_2"/>
    <property type="match status" value="1"/>
</dbReference>
<evidence type="ECO:0000259" key="3">
    <source>
        <dbReference type="Pfam" id="PF00535"/>
    </source>
</evidence>
<feature type="domain" description="Glycosyltransferase 2-like" evidence="3">
    <location>
        <begin position="8"/>
        <end position="135"/>
    </location>
</feature>
<evidence type="ECO:0000313" key="5">
    <source>
        <dbReference type="Proteomes" id="UP001075704"/>
    </source>
</evidence>
<evidence type="ECO:0000256" key="1">
    <source>
        <dbReference type="ARBA" id="ARBA00022676"/>
    </source>
</evidence>
<evidence type="ECO:0000256" key="2">
    <source>
        <dbReference type="ARBA" id="ARBA00022679"/>
    </source>
</evidence>
<dbReference type="SUPFAM" id="SSF53448">
    <property type="entry name" value="Nucleotide-diphospho-sugar transferases"/>
    <property type="match status" value="1"/>
</dbReference>
<dbReference type="EMBL" id="JAPUAC010000005">
    <property type="protein sequence ID" value="MCZ2654292.1"/>
    <property type="molecule type" value="Genomic_DNA"/>
</dbReference>
<dbReference type="PANTHER" id="PTHR22916:SF51">
    <property type="entry name" value="GLYCOSYLTRANSFERASE EPSH-RELATED"/>
    <property type="match status" value="1"/>
</dbReference>
<dbReference type="InterPro" id="IPR001173">
    <property type="entry name" value="Glyco_trans_2-like"/>
</dbReference>
<dbReference type="AlphaFoldDB" id="A0ABD4VS22"/>
<dbReference type="CDD" id="cd00761">
    <property type="entry name" value="Glyco_tranf_GTA_type"/>
    <property type="match status" value="1"/>
</dbReference>
<name>A0ABD4VS22_BACFG</name>
<dbReference type="PANTHER" id="PTHR22916">
    <property type="entry name" value="GLYCOSYLTRANSFERASE"/>
    <property type="match status" value="1"/>
</dbReference>
<comment type="caution">
    <text evidence="4">The sequence shown here is derived from an EMBL/GenBank/DDBJ whole genome shotgun (WGS) entry which is preliminary data.</text>
</comment>
<dbReference type="RefSeq" id="WP_234058775.1">
    <property type="nucleotide sequence ID" value="NZ_JAGJHI010000033.1"/>
</dbReference>
<dbReference type="InterPro" id="IPR029044">
    <property type="entry name" value="Nucleotide-diphossugar_trans"/>
</dbReference>
<dbReference type="Gene3D" id="3.90.550.10">
    <property type="entry name" value="Spore Coat Polysaccharide Biosynthesis Protein SpsA, Chain A"/>
    <property type="match status" value="1"/>
</dbReference>
<keyword evidence="2" id="KW-0808">Transferase</keyword>
<reference evidence="4" key="1">
    <citation type="submission" date="2022-12" db="EMBL/GenBank/DDBJ databases">
        <title>Development of a Multilocus Sequence Typing Scheme for Bacteroides fragilis Based on Whole Genome Sequencing Data and Clinical Application.</title>
        <authorList>
            <person name="Nielsen F.D."/>
            <person name="Justesen U.S."/>
        </authorList>
    </citation>
    <scope>NUCLEOTIDE SEQUENCE</scope>
    <source>
        <strain evidence="4">BF_BC_ODE_DK_2015_2</strain>
    </source>
</reference>
<sequence length="338" mass="38734">MENMPLVSIVVPVYNVERYLRKCLDSLVQQTYRNIEIIIVNDGSTDQSANIIREYSQKDDRVKVVNKTNGGLASARNAGVSIATGEYVWNVDSDDYVELDSVNNAINLAISENSDIVVTAYTVADENYKISHVMEARFCGTISGKEALLLMLEHKIGGDVVGKFYRRRLYVDFCIIQNEEFSEIEDVMLNFQMFSVAKRVTAAIDFHCLNHIYRIGSYSSKAKTLNFRIKHHQGILAMSEYGFVSNDVKRAYYGYLFADFLTCISMKDLGLLNELHLTKIEILADYLQYSSSYRLLHKERSSKKIELLALGAKNSITRYISAFILRLYFESFKYRYSK</sequence>